<accession>A0ABT8YGZ6</accession>
<feature type="transmembrane region" description="Helical" evidence="1">
    <location>
        <begin position="58"/>
        <end position="77"/>
    </location>
</feature>
<sequence length="241" mass="26817">MYAGRYLWWNMMAAIGYLFFAIYFYYLEWVVMRLSNCASVAGSCGALDAKLNGLLRPYGLLAMGIVVLTAAVLRIWYLRISPIWGLALFIWFGASAEFFFNFGSLWFARIDMVTILSDMPVEVLFLAALIAFLSFPLELYPRTPEGGLRVIYYVAGFTASYSFTLSLANSAEALELVRRVTRSETIAASFEVFQQQTRFLLGMGAFGPMPLVVALGIFISALTYLLAMRRTPGGLSAPMPA</sequence>
<keyword evidence="3" id="KW-1185">Reference proteome</keyword>
<keyword evidence="1" id="KW-1133">Transmembrane helix</keyword>
<keyword evidence="1" id="KW-0812">Transmembrane</keyword>
<dbReference type="RefSeq" id="WP_304374843.1">
    <property type="nucleotide sequence ID" value="NZ_JAUOZU010000002.1"/>
</dbReference>
<comment type="caution">
    <text evidence="2">The sequence shown here is derived from an EMBL/GenBank/DDBJ whole genome shotgun (WGS) entry which is preliminary data.</text>
</comment>
<protein>
    <recommendedName>
        <fullName evidence="4">Transmembrane protein</fullName>
    </recommendedName>
</protein>
<dbReference type="EMBL" id="JAUOZU010000002">
    <property type="protein sequence ID" value="MDO6962952.1"/>
    <property type="molecule type" value="Genomic_DNA"/>
</dbReference>
<gene>
    <name evidence="2" type="ORF">Q4481_03225</name>
</gene>
<feature type="transmembrane region" description="Helical" evidence="1">
    <location>
        <begin position="119"/>
        <end position="138"/>
    </location>
</feature>
<feature type="transmembrane region" description="Helical" evidence="1">
    <location>
        <begin position="150"/>
        <end position="168"/>
    </location>
</feature>
<feature type="transmembrane region" description="Helical" evidence="1">
    <location>
        <begin position="199"/>
        <end position="227"/>
    </location>
</feature>
<proteinExistence type="predicted"/>
<evidence type="ECO:0000256" key="1">
    <source>
        <dbReference type="SAM" id="Phobius"/>
    </source>
</evidence>
<evidence type="ECO:0008006" key="4">
    <source>
        <dbReference type="Google" id="ProtNLM"/>
    </source>
</evidence>
<evidence type="ECO:0000313" key="2">
    <source>
        <dbReference type="EMBL" id="MDO6962952.1"/>
    </source>
</evidence>
<feature type="transmembrane region" description="Helical" evidence="1">
    <location>
        <begin position="7"/>
        <end position="26"/>
    </location>
</feature>
<dbReference type="Proteomes" id="UP001174932">
    <property type="component" value="Unassembled WGS sequence"/>
</dbReference>
<name>A0ABT8YGZ6_9HYPH</name>
<organism evidence="2 3">
    <name type="scientific">Rhizobium alvei</name>
    <dbReference type="NCBI Taxonomy" id="1132659"/>
    <lineage>
        <taxon>Bacteria</taxon>
        <taxon>Pseudomonadati</taxon>
        <taxon>Pseudomonadota</taxon>
        <taxon>Alphaproteobacteria</taxon>
        <taxon>Hyphomicrobiales</taxon>
        <taxon>Rhizobiaceae</taxon>
        <taxon>Rhizobium/Agrobacterium group</taxon>
        <taxon>Rhizobium</taxon>
    </lineage>
</organism>
<reference evidence="2" key="1">
    <citation type="journal article" date="2015" name="Int. J. Syst. Evol. Microbiol.">
        <title>Rhizobium alvei sp. nov., isolated from a freshwater river.</title>
        <authorList>
            <person name="Sheu S.Y."/>
            <person name="Huang H.W."/>
            <person name="Young C.C."/>
            <person name="Chen W.M."/>
        </authorList>
    </citation>
    <scope>NUCLEOTIDE SEQUENCE</scope>
    <source>
        <strain evidence="2">TNR-22</strain>
    </source>
</reference>
<reference evidence="2" key="2">
    <citation type="submission" date="2023-07" db="EMBL/GenBank/DDBJ databases">
        <authorList>
            <person name="Shen H."/>
        </authorList>
    </citation>
    <scope>NUCLEOTIDE SEQUENCE</scope>
    <source>
        <strain evidence="2">TNR-22</strain>
    </source>
</reference>
<feature type="transmembrane region" description="Helical" evidence="1">
    <location>
        <begin position="84"/>
        <end position="107"/>
    </location>
</feature>
<evidence type="ECO:0000313" key="3">
    <source>
        <dbReference type="Proteomes" id="UP001174932"/>
    </source>
</evidence>
<keyword evidence="1" id="KW-0472">Membrane</keyword>